<name>A0A7X5ZWN2_9SPHN</name>
<reference evidence="1 2" key="1">
    <citation type="submission" date="2020-03" db="EMBL/GenBank/DDBJ databases">
        <title>Genomic Encyclopedia of Type Strains, Phase IV (KMG-IV): sequencing the most valuable type-strain genomes for metagenomic binning, comparative biology and taxonomic classification.</title>
        <authorList>
            <person name="Goeker M."/>
        </authorList>
    </citation>
    <scope>NUCLEOTIDE SEQUENCE [LARGE SCALE GENOMIC DNA]</scope>
    <source>
        <strain evidence="1 2">DSM 4733</strain>
    </source>
</reference>
<dbReference type="EMBL" id="JAASQV010000003">
    <property type="protein sequence ID" value="NIJ66326.1"/>
    <property type="molecule type" value="Genomic_DNA"/>
</dbReference>
<dbReference type="AlphaFoldDB" id="A0A7X5ZWN2"/>
<gene>
    <name evidence="1" type="ORF">FHR20_003299</name>
</gene>
<evidence type="ECO:0000313" key="2">
    <source>
        <dbReference type="Proteomes" id="UP000564677"/>
    </source>
</evidence>
<accession>A0A7X5ZWN2</accession>
<keyword evidence="2" id="KW-1185">Reference proteome</keyword>
<dbReference type="RefSeq" id="WP_167300681.1">
    <property type="nucleotide sequence ID" value="NZ_CP170557.1"/>
</dbReference>
<evidence type="ECO:0000313" key="1">
    <source>
        <dbReference type="EMBL" id="NIJ66326.1"/>
    </source>
</evidence>
<proteinExistence type="predicted"/>
<protein>
    <submittedName>
        <fullName evidence="1">Uncharacterized protein</fullName>
    </submittedName>
</protein>
<comment type="caution">
    <text evidence="1">The sequence shown here is derived from an EMBL/GenBank/DDBJ whole genome shotgun (WGS) entry which is preliminary data.</text>
</comment>
<sequence>MKDWLTLGIEMQRDLIQAQQAQMAAAQKMLDAGRDVMKLQQAGQRAAEANLAAWRQWSSMWGWK</sequence>
<dbReference type="Proteomes" id="UP000564677">
    <property type="component" value="Unassembled WGS sequence"/>
</dbReference>
<organism evidence="1 2">
    <name type="scientific">Sphingomonas leidyi</name>
    <dbReference type="NCBI Taxonomy" id="68569"/>
    <lineage>
        <taxon>Bacteria</taxon>
        <taxon>Pseudomonadati</taxon>
        <taxon>Pseudomonadota</taxon>
        <taxon>Alphaproteobacteria</taxon>
        <taxon>Sphingomonadales</taxon>
        <taxon>Sphingomonadaceae</taxon>
        <taxon>Sphingomonas</taxon>
    </lineage>
</organism>